<dbReference type="SMART" id="SM01411">
    <property type="entry name" value="Ephrin_rec_like"/>
    <property type="match status" value="2"/>
</dbReference>
<gene>
    <name evidence="2" type="ORF">BQ4739_LOCUS2540</name>
</gene>
<feature type="region of interest" description="Disordered" evidence="1">
    <location>
        <begin position="1"/>
        <end position="28"/>
    </location>
</feature>
<dbReference type="Proteomes" id="UP000256970">
    <property type="component" value="Unassembled WGS sequence"/>
</dbReference>
<dbReference type="Gene3D" id="2.10.50.10">
    <property type="entry name" value="Tumor Necrosis Factor Receptor, subunit A, domain 2"/>
    <property type="match status" value="1"/>
</dbReference>
<feature type="non-terminal residue" evidence="2">
    <location>
        <position position="278"/>
    </location>
</feature>
<dbReference type="AlphaFoldDB" id="A0A383V9Y3"/>
<evidence type="ECO:0008006" key="4">
    <source>
        <dbReference type="Google" id="ProtNLM"/>
    </source>
</evidence>
<evidence type="ECO:0000256" key="1">
    <source>
        <dbReference type="SAM" id="MobiDB-lite"/>
    </source>
</evidence>
<evidence type="ECO:0000313" key="3">
    <source>
        <dbReference type="Proteomes" id="UP000256970"/>
    </source>
</evidence>
<dbReference type="PROSITE" id="PS51257">
    <property type="entry name" value="PROKAR_LIPOPROTEIN"/>
    <property type="match status" value="1"/>
</dbReference>
<name>A0A383V9Y3_TETOB</name>
<evidence type="ECO:0000313" key="2">
    <source>
        <dbReference type="EMBL" id="SZX61991.1"/>
    </source>
</evidence>
<keyword evidence="3" id="KW-1185">Reference proteome</keyword>
<protein>
    <recommendedName>
        <fullName evidence="4">Laminin EGF-like domain-containing protein</fullName>
    </recommendedName>
</protein>
<accession>A0A383V9Y3</accession>
<dbReference type="EMBL" id="FNXT01000188">
    <property type="protein sequence ID" value="SZX61991.1"/>
    <property type="molecule type" value="Genomic_DNA"/>
</dbReference>
<proteinExistence type="predicted"/>
<reference evidence="2 3" key="1">
    <citation type="submission" date="2016-10" db="EMBL/GenBank/DDBJ databases">
        <authorList>
            <person name="Cai Z."/>
        </authorList>
    </citation>
    <scope>NUCLEOTIDE SEQUENCE [LARGE SCALE GENOMIC DNA]</scope>
</reference>
<organism evidence="2 3">
    <name type="scientific">Tetradesmus obliquus</name>
    <name type="common">Green alga</name>
    <name type="synonym">Acutodesmus obliquus</name>
    <dbReference type="NCBI Taxonomy" id="3088"/>
    <lineage>
        <taxon>Eukaryota</taxon>
        <taxon>Viridiplantae</taxon>
        <taxon>Chlorophyta</taxon>
        <taxon>core chlorophytes</taxon>
        <taxon>Chlorophyceae</taxon>
        <taxon>CS clade</taxon>
        <taxon>Sphaeropleales</taxon>
        <taxon>Scenedesmaceae</taxon>
        <taxon>Tetradesmus</taxon>
    </lineage>
</organism>
<sequence>MARKPLQNTNKPGSRASPLSEQCTASPGQSSTACGAGCQVCVFPADSPDGPLPRHVRPCLCCAPGRRPHESNRAACRRCPPGTIAPVAGSAKCDKCAEGFTTPNTSRTACSECLPGRASPSCKKCQPGTWSPGGAAAAVAAAVCKACPDGTHAVLAGATTDSDCKPMSNSSWQSIAITITINTSAPCNASLQLALGPGYTLGVSLQLQPAVTLPSGACEGNPSDELLPNALWACNVTLDGQWCMAMRCADNFLPSQVALAAQCVGGKFVKRQGDCFAY</sequence>